<dbReference type="EMBL" id="FQNC01000045">
    <property type="protein sequence ID" value="SGY60979.1"/>
    <property type="molecule type" value="Genomic_DNA"/>
</dbReference>
<accession>A0A2X0N1D8</accession>
<dbReference type="Proteomes" id="UP000249464">
    <property type="component" value="Unassembled WGS sequence"/>
</dbReference>
<evidence type="ECO:0000313" key="1">
    <source>
        <dbReference type="EMBL" id="SGY60979.1"/>
    </source>
</evidence>
<name>A0A2X0N1D8_9BASI</name>
<protein>
    <submittedName>
        <fullName evidence="1">BQ5605_C007g04511 protein</fullName>
    </submittedName>
</protein>
<keyword evidence="2" id="KW-1185">Reference proteome</keyword>
<sequence>MCTGPKRAFVPGFRTIKLHQVLLVGRDLERSLDARLAFGPCATRRWHDASLRRSRRASPLPPTVVTVAPFSPHPCQGEQPLRCLRLIPTTKAP</sequence>
<reference evidence="1 2" key="1">
    <citation type="submission" date="2016-11" db="EMBL/GenBank/DDBJ databases">
        <authorList>
            <person name="Jaros S."/>
            <person name="Januszkiewicz K."/>
            <person name="Wedrychowicz H."/>
        </authorList>
    </citation>
    <scope>NUCLEOTIDE SEQUENCE [LARGE SCALE GENOMIC DNA]</scope>
</reference>
<proteinExistence type="predicted"/>
<evidence type="ECO:0000313" key="2">
    <source>
        <dbReference type="Proteomes" id="UP000249464"/>
    </source>
</evidence>
<organism evidence="1 2">
    <name type="scientific">Microbotryum silenes-dioicae</name>
    <dbReference type="NCBI Taxonomy" id="796604"/>
    <lineage>
        <taxon>Eukaryota</taxon>
        <taxon>Fungi</taxon>
        <taxon>Dikarya</taxon>
        <taxon>Basidiomycota</taxon>
        <taxon>Pucciniomycotina</taxon>
        <taxon>Microbotryomycetes</taxon>
        <taxon>Microbotryales</taxon>
        <taxon>Microbotryaceae</taxon>
        <taxon>Microbotryum</taxon>
    </lineage>
</organism>
<gene>
    <name evidence="1" type="primary">BQ5605_C007g04511</name>
    <name evidence="1" type="ORF">BQ5605_C007G04511</name>
</gene>
<dbReference type="AlphaFoldDB" id="A0A2X0N1D8"/>